<dbReference type="AlphaFoldDB" id="A0A6P2L8J1"/>
<dbReference type="GO" id="GO:0005737">
    <property type="term" value="C:cytoplasm"/>
    <property type="evidence" value="ECO:0007669"/>
    <property type="project" value="TreeGrafter"/>
</dbReference>
<comment type="similarity">
    <text evidence="4">Belongs to the SIMIBI class G3E GTPase family. ZNG1 subfamily.</text>
</comment>
<dbReference type="InterPro" id="IPR003495">
    <property type="entry name" value="CobW/HypB/UreG_nucleotide-bd"/>
</dbReference>
<dbReference type="Proteomes" id="UP001248067">
    <property type="component" value="Unassembled WGS sequence"/>
</dbReference>
<sequence length="350" mass="37844">MSLAYDVVPVTLVTGFLGSGKSTLLADLLEGDAARDTAVLVNEFGEVGLDHLLVGAIDAQTLLLDNGCLCCAIRGELKDALATLFSRRARGEVPPFSRVVLETSGLATPAPILATLLGDPVIRNHYVLAGTLTVIDAVNHAWQHERHPEWLAQVGAADRLLIGKADLVDAAQVERIAGLLATLNPAASVHVRRAGAELDALRAGLFEPGDVHHLIRNLGRAVRATAPANSAERPAHRERLAASGIASFCLTFDTRLDWEVFTLWFTMLLNRHGDRILRVKGLLWLTGSERPAVLHAVRHLVHPVLHPDALAVAQDGAHASRLVFIAEGLNADVLHASYRRFQHHLEESSR</sequence>
<reference evidence="9 10" key="2">
    <citation type="submission" date="2019-09" db="EMBL/GenBank/DDBJ databases">
        <authorList>
            <person name="Depoorter E."/>
        </authorList>
    </citation>
    <scope>NUCLEOTIDE SEQUENCE [LARGE SCALE GENOMIC DNA]</scope>
    <source>
        <strain evidence="9">LMG 26883</strain>
    </source>
</reference>
<evidence type="ECO:0000256" key="3">
    <source>
        <dbReference type="ARBA" id="ARBA00023186"/>
    </source>
</evidence>
<comment type="catalytic activity">
    <reaction evidence="6">
        <text>GTP + H2O = GDP + phosphate + H(+)</text>
        <dbReference type="Rhea" id="RHEA:19669"/>
        <dbReference type="ChEBI" id="CHEBI:15377"/>
        <dbReference type="ChEBI" id="CHEBI:15378"/>
        <dbReference type="ChEBI" id="CHEBI:37565"/>
        <dbReference type="ChEBI" id="CHEBI:43474"/>
        <dbReference type="ChEBI" id="CHEBI:58189"/>
    </reaction>
    <physiologicalReaction direction="left-to-right" evidence="6">
        <dbReference type="Rhea" id="RHEA:19670"/>
    </physiologicalReaction>
</comment>
<dbReference type="CDD" id="cd03112">
    <property type="entry name" value="CobW-like"/>
    <property type="match status" value="1"/>
</dbReference>
<dbReference type="Proteomes" id="UP000494162">
    <property type="component" value="Unassembled WGS sequence"/>
</dbReference>
<dbReference type="Pfam" id="PF07683">
    <property type="entry name" value="CobW_C"/>
    <property type="match status" value="1"/>
</dbReference>
<dbReference type="Pfam" id="PF02492">
    <property type="entry name" value="cobW"/>
    <property type="match status" value="1"/>
</dbReference>
<name>A0A6P2L8J1_9BURK</name>
<dbReference type="Gene3D" id="3.30.1220.10">
    <property type="entry name" value="CobW-like, C-terminal domain"/>
    <property type="match status" value="1"/>
</dbReference>
<evidence type="ECO:0000256" key="1">
    <source>
        <dbReference type="ARBA" id="ARBA00022741"/>
    </source>
</evidence>
<dbReference type="InterPro" id="IPR051316">
    <property type="entry name" value="Zinc-reg_GTPase_activator"/>
</dbReference>
<accession>A0A6P2L8J1</accession>
<dbReference type="EMBL" id="VJSY01000055">
    <property type="protein sequence ID" value="MDR8757198.1"/>
    <property type="molecule type" value="Genomic_DNA"/>
</dbReference>
<reference evidence="8 11" key="1">
    <citation type="submission" date="2019-06" db="EMBL/GenBank/DDBJ databases">
        <title>Evolution of Burkholderia multivorans in the lungs of Cystic Fibrosis patients.</title>
        <authorList>
            <person name="Moreira L.M."/>
        </authorList>
    </citation>
    <scope>NUCLEOTIDE SEQUENCE [LARGE SCALE GENOMIC DNA]</scope>
    <source>
        <strain evidence="8 11">VC13239</strain>
    </source>
</reference>
<keyword evidence="2" id="KW-0378">Hydrolase</keyword>
<evidence type="ECO:0000313" key="10">
    <source>
        <dbReference type="Proteomes" id="UP000494162"/>
    </source>
</evidence>
<comment type="function">
    <text evidence="5">Zinc chaperone that directly transfers zinc cofactor to target proteins, thereby activating them. Zinc is transferred from the CXCC motif in the GTPase domain to the zinc binding site in target proteins in a process requiring GTP hydrolysis.</text>
</comment>
<dbReference type="SUPFAM" id="SSF90002">
    <property type="entry name" value="Hypothetical protein YjiA, C-terminal domain"/>
    <property type="match status" value="1"/>
</dbReference>
<gene>
    <name evidence="8" type="primary">yjiA_4</name>
    <name evidence="9" type="ORF">BPS26883_03183</name>
    <name evidence="8" type="ORF">FEQ00_05643</name>
</gene>
<dbReference type="EMBL" id="CABVPP010000021">
    <property type="protein sequence ID" value="VWB67336.1"/>
    <property type="molecule type" value="Genomic_DNA"/>
</dbReference>
<dbReference type="Gene3D" id="3.40.50.300">
    <property type="entry name" value="P-loop containing nucleotide triphosphate hydrolases"/>
    <property type="match status" value="1"/>
</dbReference>
<dbReference type="GeneID" id="93170212"/>
<keyword evidence="3" id="KW-0143">Chaperone</keyword>
<dbReference type="PANTHER" id="PTHR13748">
    <property type="entry name" value="COBW-RELATED"/>
    <property type="match status" value="1"/>
</dbReference>
<organism evidence="9 10">
    <name type="scientific">Burkholderia pseudomultivorans</name>
    <dbReference type="NCBI Taxonomy" id="1207504"/>
    <lineage>
        <taxon>Bacteria</taxon>
        <taxon>Pseudomonadati</taxon>
        <taxon>Pseudomonadota</taxon>
        <taxon>Betaproteobacteria</taxon>
        <taxon>Burkholderiales</taxon>
        <taxon>Burkholderiaceae</taxon>
        <taxon>Burkholderia</taxon>
        <taxon>Burkholderia cepacia complex</taxon>
    </lineage>
</organism>
<evidence type="ECO:0000313" key="8">
    <source>
        <dbReference type="EMBL" id="MDR8757198.1"/>
    </source>
</evidence>
<dbReference type="InterPro" id="IPR027417">
    <property type="entry name" value="P-loop_NTPase"/>
</dbReference>
<protein>
    <submittedName>
        <fullName evidence="9">Cobalamin synthesis protein P47K</fullName>
    </submittedName>
    <submittedName>
        <fullName evidence="8">GTP-binding protein YjiA</fullName>
    </submittedName>
</protein>
<keyword evidence="1" id="KW-0547">Nucleotide-binding</keyword>
<evidence type="ECO:0000256" key="2">
    <source>
        <dbReference type="ARBA" id="ARBA00022801"/>
    </source>
</evidence>
<feature type="domain" description="CobW C-terminal" evidence="7">
    <location>
        <begin position="245"/>
        <end position="342"/>
    </location>
</feature>
<dbReference type="SMART" id="SM00833">
    <property type="entry name" value="CobW_C"/>
    <property type="match status" value="1"/>
</dbReference>
<proteinExistence type="inferred from homology"/>
<evidence type="ECO:0000256" key="6">
    <source>
        <dbReference type="ARBA" id="ARBA00049117"/>
    </source>
</evidence>
<evidence type="ECO:0000313" key="11">
    <source>
        <dbReference type="Proteomes" id="UP001248067"/>
    </source>
</evidence>
<dbReference type="SUPFAM" id="SSF52540">
    <property type="entry name" value="P-loop containing nucleoside triphosphate hydrolases"/>
    <property type="match status" value="1"/>
</dbReference>
<dbReference type="GO" id="GO:0000166">
    <property type="term" value="F:nucleotide binding"/>
    <property type="evidence" value="ECO:0007669"/>
    <property type="project" value="UniProtKB-KW"/>
</dbReference>
<dbReference type="RefSeq" id="WP_174902723.1">
    <property type="nucleotide sequence ID" value="NZ_CABVPP010000021.1"/>
</dbReference>
<evidence type="ECO:0000259" key="7">
    <source>
        <dbReference type="SMART" id="SM00833"/>
    </source>
</evidence>
<dbReference type="PANTHER" id="PTHR13748:SF62">
    <property type="entry name" value="COBW DOMAIN-CONTAINING PROTEIN"/>
    <property type="match status" value="1"/>
</dbReference>
<dbReference type="InterPro" id="IPR011629">
    <property type="entry name" value="CobW-like_C"/>
</dbReference>
<dbReference type="InterPro" id="IPR036627">
    <property type="entry name" value="CobW-likC_sf"/>
</dbReference>
<evidence type="ECO:0000313" key="9">
    <source>
        <dbReference type="EMBL" id="VWB67336.1"/>
    </source>
</evidence>
<evidence type="ECO:0000256" key="5">
    <source>
        <dbReference type="ARBA" id="ARBA00045658"/>
    </source>
</evidence>
<keyword evidence="11" id="KW-1185">Reference proteome</keyword>
<evidence type="ECO:0000256" key="4">
    <source>
        <dbReference type="ARBA" id="ARBA00034320"/>
    </source>
</evidence>
<dbReference type="GO" id="GO:0016787">
    <property type="term" value="F:hydrolase activity"/>
    <property type="evidence" value="ECO:0007669"/>
    <property type="project" value="UniProtKB-KW"/>
</dbReference>